<dbReference type="Gene3D" id="3.40.50.1910">
    <property type="match status" value="1"/>
</dbReference>
<keyword evidence="4" id="KW-1185">Reference proteome</keyword>
<feature type="region of interest" description="Disordered" evidence="2">
    <location>
        <begin position="558"/>
        <end position="582"/>
    </location>
</feature>
<dbReference type="InterPro" id="IPR043154">
    <property type="entry name" value="Sec-1-like_dom1"/>
</dbReference>
<dbReference type="Gene3D" id="3.40.50.2060">
    <property type="match status" value="1"/>
</dbReference>
<sequence length="733" mass="82589">MENTQKKNSEVDFSELIDELQTELLRSLNTVRGNKILVLDEDLSEIFNFLSQKTTLQEYGVQRVEFLKKENTYSQEQVTQNILYILRSSIKNAELISAHIKNNSVKNRTFSYTLNLVPRRTLLFEKVLEDEGVLGDLLIDEIPILFVPFEKDFLSMDLKNSFKESYLDGDLSSIHYTAQGMIDFQSKFGIFPRIVGKGDCAKKLADSLVRMRAEIAAIDNTNTSWNGWALSCQFDSLVIFDRGIDLITPLLTQLTYEGLINEFFSCENGIIDLNIENILDDSLGIKIPDQNLSDGNLNLTNNSSSSNRPTNTNKRVLKLNGTDKTFSDLRDANFSKVGKLVSAKTKHLQEMYLARYQAKSVSEIKDFVKGLGNLQTEHQLLQSHVGLISMLIKYTQNEDFLNIVDLEQSLLGSSDISSEQMQLMERMISIGNLWEFTGSDVGKQSKNSKYRLSMHMYLIMRVMCLYSLIKGEYVKKSLFDGWYNLFVDSFGYQNVIVFERLKRLGLFGKFKNPNNSMGFGMQMFFKKKSFKGIQNKLKDIDVDSTSSDISRSVDGSLHELGTEDDINDNKDTDQMLSTRPKSPTNLDTFGYLRRTLNLYTPDIAGTNGISNVKSNELVNNEEAKSQTVDDVSSVYNGYVPITIRLLQCLTRDNFFNPNSVGYGRAETAISPGSEPISGKSNKESKLPGRSGGVSMGWRGWEDILSNIAGSNVDITQTASAINKSVQPSFLQGK</sequence>
<dbReference type="GO" id="GO:0016192">
    <property type="term" value="P:vesicle-mediated transport"/>
    <property type="evidence" value="ECO:0007669"/>
    <property type="project" value="InterPro"/>
</dbReference>
<evidence type="ECO:0000256" key="1">
    <source>
        <dbReference type="ARBA" id="ARBA00009884"/>
    </source>
</evidence>
<dbReference type="InterPro" id="IPR043127">
    <property type="entry name" value="Sec-1-like_dom3a"/>
</dbReference>
<proteinExistence type="inferred from homology"/>
<dbReference type="OrthoDB" id="10262287at2759"/>
<dbReference type="AlphaFoldDB" id="A0A1R0H7R4"/>
<dbReference type="Pfam" id="PF00995">
    <property type="entry name" value="Sec1"/>
    <property type="match status" value="1"/>
</dbReference>
<dbReference type="Gene3D" id="1.25.40.850">
    <property type="match status" value="1"/>
</dbReference>
<dbReference type="InterPro" id="IPR043155">
    <property type="entry name" value="VPS33_dom3b"/>
</dbReference>
<dbReference type="InterPro" id="IPR027482">
    <property type="entry name" value="Sec1-like_dom2"/>
</dbReference>
<comment type="caution">
    <text evidence="3">The sequence shown here is derived from an EMBL/GenBank/DDBJ whole genome shotgun (WGS) entry which is preliminary data.</text>
</comment>
<accession>A0A1R0H7R4</accession>
<dbReference type="InterPro" id="IPR036045">
    <property type="entry name" value="Sec1-like_sf"/>
</dbReference>
<evidence type="ECO:0000313" key="4">
    <source>
        <dbReference type="Proteomes" id="UP000187455"/>
    </source>
</evidence>
<dbReference type="Proteomes" id="UP000187455">
    <property type="component" value="Unassembled WGS sequence"/>
</dbReference>
<dbReference type="PANTHER" id="PTHR11679">
    <property type="entry name" value="VESICLE PROTEIN SORTING-ASSOCIATED"/>
    <property type="match status" value="1"/>
</dbReference>
<organism evidence="3 4">
    <name type="scientific">Smittium mucronatum</name>
    <dbReference type="NCBI Taxonomy" id="133383"/>
    <lineage>
        <taxon>Eukaryota</taxon>
        <taxon>Fungi</taxon>
        <taxon>Fungi incertae sedis</taxon>
        <taxon>Zoopagomycota</taxon>
        <taxon>Kickxellomycotina</taxon>
        <taxon>Harpellomycetes</taxon>
        <taxon>Harpellales</taxon>
        <taxon>Legeriomycetaceae</taxon>
        <taxon>Smittium</taxon>
    </lineage>
</organism>
<gene>
    <name evidence="3" type="ORF">AYI68_g691</name>
</gene>
<evidence type="ECO:0000313" key="3">
    <source>
        <dbReference type="EMBL" id="OLY85128.1"/>
    </source>
</evidence>
<name>A0A1R0H7R4_9FUNG</name>
<dbReference type="InterPro" id="IPR001619">
    <property type="entry name" value="Sec1-like"/>
</dbReference>
<dbReference type="Gene3D" id="3.90.830.10">
    <property type="entry name" value="Syntaxin Binding Protein 1, Chain A, domain 2"/>
    <property type="match status" value="1"/>
</dbReference>
<feature type="compositionally biased region" description="Basic and acidic residues" evidence="2">
    <location>
        <begin position="558"/>
        <end position="573"/>
    </location>
</feature>
<dbReference type="EMBL" id="LSSL01000228">
    <property type="protein sequence ID" value="OLY85128.1"/>
    <property type="molecule type" value="Genomic_DNA"/>
</dbReference>
<dbReference type="STRING" id="133383.A0A1R0H7R4"/>
<reference evidence="3 4" key="1">
    <citation type="journal article" date="2016" name="Mol. Biol. Evol.">
        <title>Genome-Wide Survey of Gut Fungi (Harpellales) Reveals the First Horizontally Transferred Ubiquitin Gene from a Mosquito Host.</title>
        <authorList>
            <person name="Wang Y."/>
            <person name="White M.M."/>
            <person name="Kvist S."/>
            <person name="Moncalvo J.M."/>
        </authorList>
    </citation>
    <scope>NUCLEOTIDE SEQUENCE [LARGE SCALE GENOMIC DNA]</scope>
    <source>
        <strain evidence="3 4">ALG-7-W6</strain>
    </source>
</reference>
<comment type="similarity">
    <text evidence="1">Belongs to the STXBP/unc-18/SEC1 family.</text>
</comment>
<dbReference type="SUPFAM" id="SSF56815">
    <property type="entry name" value="Sec1/munc18-like (SM) proteins"/>
    <property type="match status" value="1"/>
</dbReference>
<feature type="region of interest" description="Disordered" evidence="2">
    <location>
        <begin position="666"/>
        <end position="693"/>
    </location>
</feature>
<evidence type="ECO:0000256" key="2">
    <source>
        <dbReference type="SAM" id="MobiDB-lite"/>
    </source>
</evidence>
<protein>
    <submittedName>
        <fullName evidence="3">Vacuolar protein sorting-associated protein 33A</fullName>
    </submittedName>
</protein>